<accession>A0ABQ8KYV0</accession>
<proteinExistence type="predicted"/>
<organism evidence="3 4">
    <name type="scientific">Labeo rohita</name>
    <name type="common">Indian major carp</name>
    <name type="synonym">Cyprinus rohita</name>
    <dbReference type="NCBI Taxonomy" id="84645"/>
    <lineage>
        <taxon>Eukaryota</taxon>
        <taxon>Metazoa</taxon>
        <taxon>Chordata</taxon>
        <taxon>Craniata</taxon>
        <taxon>Vertebrata</taxon>
        <taxon>Euteleostomi</taxon>
        <taxon>Actinopterygii</taxon>
        <taxon>Neopterygii</taxon>
        <taxon>Teleostei</taxon>
        <taxon>Ostariophysi</taxon>
        <taxon>Cypriniformes</taxon>
        <taxon>Cyprinidae</taxon>
        <taxon>Labeoninae</taxon>
        <taxon>Labeonini</taxon>
        <taxon>Labeo</taxon>
    </lineage>
</organism>
<dbReference type="EMBL" id="JACTAM010002855">
    <property type="protein sequence ID" value="KAI2642404.1"/>
    <property type="molecule type" value="Genomic_DNA"/>
</dbReference>
<evidence type="ECO:0000256" key="1">
    <source>
        <dbReference type="SAM" id="Coils"/>
    </source>
</evidence>
<dbReference type="PANTHER" id="PTHR37162">
    <property type="entry name" value="HAT FAMILY DIMERISATION DOMAINCONTAINING PROTEIN-RELATED"/>
    <property type="match status" value="1"/>
</dbReference>
<name>A0ABQ8KYV0_LABRO</name>
<evidence type="ECO:0000313" key="4">
    <source>
        <dbReference type="Proteomes" id="UP000830375"/>
    </source>
</evidence>
<sequence length="604" mass="68548">MVSSINESPSATSSSTRESPAAKTPDRNDLRVLFGSTSTLKLEVLWAMRTVCSHDSYKSNDDIEKFFRVMFPDSELAATFSCGKDKTGYLVKFGIAPFIKQQLISEECVEKLNLRNMVSISMDGPNVNWKFFELLQQEQMEQFGGSQLAVSSTFPLHFCGHRWLENLPVVERAVEIWPSMETYVDAVKSKKIPNPGSSSFDTIAASREDPLILPKLHFFMAMSRTFQPFLEKYQTDQPVMPFLHKDLTELLKSLLRRFIKKELLDVSAVKLARLDATDVQTWVPPKDVDIGIGASSVLKALLQSKSSRVGELAVMMFRKDCITCLSNIVQKVQERSPLKYPLVRYTSCLNPNQMNSNPDMCQKYMTHLVEKFLENKQLPGGISAGDAITQQFGSLLHKAKDESFVSFCPMNQWLDEFLHGVICGSYNELWSFCKKVLLLSHGQATVERGFSVNKEVETWNMKEDTVVAHRLICDYVRVSGGILNVPLSKELLNAAKSARSRYRLHLDEERKRKANELQCQTRKAAEEDIQQLKKKKKTLADVCSSLEKDADLYAEEAERKSGSQMAQLISKSNALRRRLKDKQKEKEDLEEEIAKKVVQLGHIN</sequence>
<dbReference type="Proteomes" id="UP000830375">
    <property type="component" value="Unassembled WGS sequence"/>
</dbReference>
<evidence type="ECO:0000256" key="2">
    <source>
        <dbReference type="SAM" id="MobiDB-lite"/>
    </source>
</evidence>
<gene>
    <name evidence="3" type="ORF">H4Q32_028788</name>
</gene>
<reference evidence="3 4" key="1">
    <citation type="submission" date="2022-01" db="EMBL/GenBank/DDBJ databases">
        <title>A high-quality chromosome-level genome assembly of rohu carp, Labeo rohita.</title>
        <authorList>
            <person name="Arick M.A. II"/>
            <person name="Hsu C.-Y."/>
            <person name="Magbanua Z."/>
            <person name="Pechanova O."/>
            <person name="Grover C."/>
            <person name="Miller E."/>
            <person name="Thrash A."/>
            <person name="Ezzel L."/>
            <person name="Alam S."/>
            <person name="Benzie J."/>
            <person name="Hamilton M."/>
            <person name="Karsi A."/>
            <person name="Lawrence M.L."/>
            <person name="Peterson D.G."/>
        </authorList>
    </citation>
    <scope>NUCLEOTIDE SEQUENCE [LARGE SCALE GENOMIC DNA]</scope>
    <source>
        <strain evidence="4">BAU-BD-2019</strain>
        <tissue evidence="3">Blood</tissue>
    </source>
</reference>
<keyword evidence="1" id="KW-0175">Coiled coil</keyword>
<feature type="compositionally biased region" description="Low complexity" evidence="2">
    <location>
        <begin position="1"/>
        <end position="21"/>
    </location>
</feature>
<feature type="coiled-coil region" evidence="1">
    <location>
        <begin position="515"/>
        <end position="599"/>
    </location>
</feature>
<evidence type="ECO:0000313" key="3">
    <source>
        <dbReference type="EMBL" id="KAI2642404.1"/>
    </source>
</evidence>
<feature type="region of interest" description="Disordered" evidence="2">
    <location>
        <begin position="1"/>
        <end position="25"/>
    </location>
</feature>
<dbReference type="PANTHER" id="PTHR37162:SF11">
    <property type="match status" value="1"/>
</dbReference>
<keyword evidence="4" id="KW-1185">Reference proteome</keyword>
<comment type="caution">
    <text evidence="3">The sequence shown here is derived from an EMBL/GenBank/DDBJ whole genome shotgun (WGS) entry which is preliminary data.</text>
</comment>
<protein>
    <submittedName>
        <fullName evidence="3">Pentafunctional AROM polypeptide</fullName>
    </submittedName>
</protein>